<dbReference type="InterPro" id="IPR012416">
    <property type="entry name" value="CBP60"/>
</dbReference>
<comment type="caution">
    <text evidence="11">The sequence shown here is derived from an EMBL/GenBank/DDBJ whole genome shotgun (WGS) entry which is preliminary data.</text>
</comment>
<keyword evidence="6" id="KW-0804">Transcription</keyword>
<dbReference type="GO" id="GO:0003700">
    <property type="term" value="F:DNA-binding transcription factor activity"/>
    <property type="evidence" value="ECO:0007669"/>
    <property type="project" value="TreeGrafter"/>
</dbReference>
<keyword evidence="3" id="KW-0805">Transcription regulation</keyword>
<evidence type="ECO:0000259" key="9">
    <source>
        <dbReference type="Pfam" id="PF20451"/>
    </source>
</evidence>
<dbReference type="PANTHER" id="PTHR31713:SF43">
    <property type="entry name" value="CALMODULIN-BINDING PROTEIN 60 G"/>
    <property type="match status" value="1"/>
</dbReference>
<feature type="domain" description="Calmodulin binding protein C-terminal" evidence="10">
    <location>
        <begin position="318"/>
        <end position="378"/>
    </location>
</feature>
<protein>
    <recommendedName>
        <fullName evidence="13">Calmodulin-binding protein 60 D-like</fullName>
    </recommendedName>
</protein>
<sequence>MVPKRHLRDQGGSDFAVPFRESKRRPLLKNAVGDFIRDLSVSEALWEPFLRRVVRDEVERAVCSCLNTPNTSRASIHSAGTSGSRRLHLRFVGKLPSPIFTGHRIESEDGAPIEVHLIDASSQTIVKSGLFSSMKVEILPLDGDFGSDDQEDWSESQFNDSVVREREGKRPLITGELVIQLREGVGYISDISFTDNSSWLRSRKFRLGAKVLQKNSSAEVRIREARSEPFIVKDHRGESYKKHHPPYLNDEVWRLEKIAKDGASHKKLASYQINTVKDFLQYHARDPTSLRNIFGGISERNWKTIIGHAMNCVVDDNKVYAYQRPGQGVSLLLNSIYMVIGAIFDNQYSSLDELTPSQKVLVENLRQHAYKNLNDLVPMDELAFSGLARPLAILQPEPFNEPNPDLQHTDFFQIVQQDQPMLQLGFSQSITPSYTCEAEYGNQMVAQNNYPMQVFNPILRNSFSKGDFFPAHYNGEPNWSPISSLGGPVIPSGNSPTETFCHFHTSTFPPINATWGGQSNGILFASSDDDAETGIFPPFPGFLHMSRERKTKVGWCKIRAAIMWWLSLRHAARRMAKPALYMDY</sequence>
<dbReference type="EMBL" id="JAEACU010000002">
    <property type="protein sequence ID" value="KAH7542981.1"/>
    <property type="molecule type" value="Genomic_DNA"/>
</dbReference>
<dbReference type="GO" id="GO:0080142">
    <property type="term" value="P:regulation of salicylic acid biosynthetic process"/>
    <property type="evidence" value="ECO:0007669"/>
    <property type="project" value="TreeGrafter"/>
</dbReference>
<dbReference type="GO" id="GO:0005516">
    <property type="term" value="F:calmodulin binding"/>
    <property type="evidence" value="ECO:0007669"/>
    <property type="project" value="InterPro"/>
</dbReference>
<keyword evidence="4" id="KW-0238">DNA-binding</keyword>
<comment type="similarity">
    <text evidence="2">Belongs to the plant ACBP60 protein family.</text>
</comment>
<evidence type="ECO:0008006" key="13">
    <source>
        <dbReference type="Google" id="ProtNLM"/>
    </source>
</evidence>
<proteinExistence type="inferred from homology"/>
<dbReference type="InterPro" id="IPR046831">
    <property type="entry name" value="Calmodulin_bind_N"/>
</dbReference>
<dbReference type="Proteomes" id="UP000813462">
    <property type="component" value="Unassembled WGS sequence"/>
</dbReference>
<evidence type="ECO:0000256" key="3">
    <source>
        <dbReference type="ARBA" id="ARBA00023015"/>
    </source>
</evidence>
<dbReference type="InterPro" id="IPR046830">
    <property type="entry name" value="Calmod_bind_M"/>
</dbReference>
<evidence type="ECO:0000259" key="8">
    <source>
        <dbReference type="Pfam" id="PF07887"/>
    </source>
</evidence>
<evidence type="ECO:0000256" key="7">
    <source>
        <dbReference type="ARBA" id="ARBA00023242"/>
    </source>
</evidence>
<evidence type="ECO:0000256" key="6">
    <source>
        <dbReference type="ARBA" id="ARBA00023163"/>
    </source>
</evidence>
<keyword evidence="5" id="KW-0010">Activator</keyword>
<name>A0A978VVY6_ZIZJJ</name>
<dbReference type="PANTHER" id="PTHR31713">
    <property type="entry name" value="OS02G0177800 PROTEIN"/>
    <property type="match status" value="1"/>
</dbReference>
<dbReference type="InterPro" id="IPR046829">
    <property type="entry name" value="Calmod_bind_C"/>
</dbReference>
<gene>
    <name evidence="11" type="ORF">FEM48_Zijuj02G0133400</name>
</gene>
<dbReference type="Pfam" id="PF20451">
    <property type="entry name" value="Calmod_bind_M"/>
    <property type="match status" value="1"/>
</dbReference>
<dbReference type="GO" id="GO:0043565">
    <property type="term" value="F:sequence-specific DNA binding"/>
    <property type="evidence" value="ECO:0007669"/>
    <property type="project" value="TreeGrafter"/>
</dbReference>
<evidence type="ECO:0000313" key="12">
    <source>
        <dbReference type="Proteomes" id="UP000813462"/>
    </source>
</evidence>
<evidence type="ECO:0000256" key="5">
    <source>
        <dbReference type="ARBA" id="ARBA00023159"/>
    </source>
</evidence>
<reference evidence="11" key="1">
    <citation type="journal article" date="2021" name="Front. Plant Sci.">
        <title>Chromosome-Scale Genome Assembly for Chinese Sour Jujube and Insights Into Its Genome Evolution and Domestication Signature.</title>
        <authorList>
            <person name="Shen L.-Y."/>
            <person name="Luo H."/>
            <person name="Wang X.-L."/>
            <person name="Wang X.-M."/>
            <person name="Qiu X.-J."/>
            <person name="Liu H."/>
            <person name="Zhou S.-S."/>
            <person name="Jia K.-H."/>
            <person name="Nie S."/>
            <person name="Bao Y.-T."/>
            <person name="Zhang R.-G."/>
            <person name="Yun Q.-Z."/>
            <person name="Chai Y.-H."/>
            <person name="Lu J.-Y."/>
            <person name="Li Y."/>
            <person name="Zhao S.-W."/>
            <person name="Mao J.-F."/>
            <person name="Jia S.-G."/>
            <person name="Mao Y.-M."/>
        </authorList>
    </citation>
    <scope>NUCLEOTIDE SEQUENCE</scope>
    <source>
        <strain evidence="11">AT0</strain>
        <tissue evidence="11">Leaf</tissue>
    </source>
</reference>
<evidence type="ECO:0000256" key="2">
    <source>
        <dbReference type="ARBA" id="ARBA00007214"/>
    </source>
</evidence>
<feature type="domain" description="Calmodulin binding protein central" evidence="9">
    <location>
        <begin position="248"/>
        <end position="312"/>
    </location>
</feature>
<accession>A0A978VVY6</accession>
<feature type="domain" description="Calmodulin binding protein-like N-terminal" evidence="8">
    <location>
        <begin position="87"/>
        <end position="235"/>
    </location>
</feature>
<evidence type="ECO:0000256" key="4">
    <source>
        <dbReference type="ARBA" id="ARBA00023125"/>
    </source>
</evidence>
<organism evidence="11 12">
    <name type="scientific">Ziziphus jujuba var. spinosa</name>
    <dbReference type="NCBI Taxonomy" id="714518"/>
    <lineage>
        <taxon>Eukaryota</taxon>
        <taxon>Viridiplantae</taxon>
        <taxon>Streptophyta</taxon>
        <taxon>Embryophyta</taxon>
        <taxon>Tracheophyta</taxon>
        <taxon>Spermatophyta</taxon>
        <taxon>Magnoliopsida</taxon>
        <taxon>eudicotyledons</taxon>
        <taxon>Gunneridae</taxon>
        <taxon>Pentapetalae</taxon>
        <taxon>rosids</taxon>
        <taxon>fabids</taxon>
        <taxon>Rosales</taxon>
        <taxon>Rhamnaceae</taxon>
        <taxon>Paliureae</taxon>
        <taxon>Ziziphus</taxon>
    </lineage>
</organism>
<dbReference type="GO" id="GO:0005634">
    <property type="term" value="C:nucleus"/>
    <property type="evidence" value="ECO:0007669"/>
    <property type="project" value="UniProtKB-SubCell"/>
</dbReference>
<dbReference type="AlphaFoldDB" id="A0A978VVY6"/>
<evidence type="ECO:0000256" key="1">
    <source>
        <dbReference type="ARBA" id="ARBA00004123"/>
    </source>
</evidence>
<dbReference type="Pfam" id="PF20452">
    <property type="entry name" value="Calmod_bind_C"/>
    <property type="match status" value="1"/>
</dbReference>
<evidence type="ECO:0000259" key="10">
    <source>
        <dbReference type="Pfam" id="PF20452"/>
    </source>
</evidence>
<keyword evidence="7" id="KW-0539">Nucleus</keyword>
<comment type="subcellular location">
    <subcellularLocation>
        <location evidence="1">Nucleus</location>
    </subcellularLocation>
</comment>
<dbReference type="Pfam" id="PF07887">
    <property type="entry name" value="Calmodulin_bind"/>
    <property type="match status" value="1"/>
</dbReference>
<evidence type="ECO:0000313" key="11">
    <source>
        <dbReference type="EMBL" id="KAH7542981.1"/>
    </source>
</evidence>